<proteinExistence type="evidence at transcript level"/>
<dbReference type="SMART" id="SM00220">
    <property type="entry name" value="S_TKc"/>
    <property type="match status" value="1"/>
</dbReference>
<keyword evidence="9" id="KW-0418">Kinase</keyword>
<dbReference type="SMART" id="SM00409">
    <property type="entry name" value="IG"/>
    <property type="match status" value="1"/>
</dbReference>
<dbReference type="InterPro" id="IPR013098">
    <property type="entry name" value="Ig_I-set"/>
</dbReference>
<organism evidence="9">
    <name type="scientific">Callorhinchus milii</name>
    <name type="common">Ghost shark</name>
    <dbReference type="NCBI Taxonomy" id="7868"/>
    <lineage>
        <taxon>Eukaryota</taxon>
        <taxon>Metazoa</taxon>
        <taxon>Chordata</taxon>
        <taxon>Craniata</taxon>
        <taxon>Vertebrata</taxon>
        <taxon>Chondrichthyes</taxon>
        <taxon>Holocephali</taxon>
        <taxon>Chimaeriformes</taxon>
        <taxon>Callorhinchidae</taxon>
        <taxon>Callorhinchus</taxon>
    </lineage>
</organism>
<comment type="similarity">
    <text evidence="1">Belongs to the protein kinase superfamily. CAMK Ser/Thr protein kinase family.</text>
</comment>
<evidence type="ECO:0000256" key="6">
    <source>
        <dbReference type="SAM" id="MobiDB-lite"/>
    </source>
</evidence>
<feature type="binding site" evidence="5">
    <location>
        <position position="113"/>
    </location>
    <ligand>
        <name>ATP</name>
        <dbReference type="ChEBI" id="CHEBI:30616"/>
    </ligand>
</feature>
<dbReference type="SUPFAM" id="SSF48726">
    <property type="entry name" value="Immunoglobulin"/>
    <property type="match status" value="1"/>
</dbReference>
<dbReference type="PANTHER" id="PTHR47633:SF9">
    <property type="entry name" value="NON-SPECIFIC SERINE_THREONINE PROTEIN KINASE"/>
    <property type="match status" value="1"/>
</dbReference>
<feature type="domain" description="Ig-like" evidence="8">
    <location>
        <begin position="417"/>
        <end position="506"/>
    </location>
</feature>
<dbReference type="InterPro" id="IPR003599">
    <property type="entry name" value="Ig_sub"/>
</dbReference>
<evidence type="ECO:0000256" key="5">
    <source>
        <dbReference type="PROSITE-ProRule" id="PRU10141"/>
    </source>
</evidence>
<dbReference type="InterPro" id="IPR011009">
    <property type="entry name" value="Kinase-like_dom_sf"/>
</dbReference>
<dbReference type="InterPro" id="IPR003598">
    <property type="entry name" value="Ig_sub2"/>
</dbReference>
<feature type="region of interest" description="Disordered" evidence="6">
    <location>
        <begin position="382"/>
        <end position="411"/>
    </location>
</feature>
<keyword evidence="4" id="KW-0393">Immunoglobulin domain</keyword>
<feature type="domain" description="Protein kinase" evidence="7">
    <location>
        <begin position="84"/>
        <end position="339"/>
    </location>
</feature>
<dbReference type="GO" id="GO:0055013">
    <property type="term" value="P:cardiac muscle cell development"/>
    <property type="evidence" value="ECO:0007669"/>
    <property type="project" value="UniProtKB-ARBA"/>
</dbReference>
<dbReference type="PROSITE" id="PS00108">
    <property type="entry name" value="PROTEIN_KINASE_ST"/>
    <property type="match status" value="1"/>
</dbReference>
<sequence>LPICVSMCVHECARTYALWDASLLERAQYQCCTCLWTCVVCACVVCVCEFRPCVLGTGARGDGEEEGEYHHVVINRSQKVTDVYQQLERLGVGKFGQVYKLLERASGRLCAGKYYKARSAKDKQLARNEIHIMNSLHHPRLVQCMAAFETSTEIVMVMEYVAGGELFERLVDKDEELTEQTCCWYVQQMLEGLQFMHSSGVVHLDLKPENVVCVSPTCTGIKIIDFGLAQRLDPSAPVKVLCGTPEFVAPEVINYEAVQFNTDTWSIGVISYILLSGLSPFLGDTDDETLANVTAARWEFDEEAFEEISEDAKDFISSLLQRDWRRRLSSEGCLSHRWLNSRRRGVTKTLSKERMKQFLAKRKWQKTGRALLALKRLTLRGPRKHNTQRPRSPPPHNELSREPEVLSAADQQLQTEPSFSKVLGDLEELEGSAVCLQCHIQGTPEPEVMWYKDGQAVSVSRRVRIEYEEDGNCSLIIANASPADSGQYSCRATNSLGVCRCSASLTVLSLIAIQRR</sequence>
<dbReference type="Gene3D" id="2.60.40.10">
    <property type="entry name" value="Immunoglobulins"/>
    <property type="match status" value="1"/>
</dbReference>
<dbReference type="FunFam" id="2.60.40.10:FF:000107">
    <property type="entry name" value="Myosin, light chain kinase a"/>
    <property type="match status" value="1"/>
</dbReference>
<dbReference type="InterPro" id="IPR007110">
    <property type="entry name" value="Ig-like_dom"/>
</dbReference>
<name>V9KV84_CALMI</name>
<protein>
    <submittedName>
        <fullName evidence="9">Myosin light chain kinase, smooth muscle</fullName>
    </submittedName>
</protein>
<evidence type="ECO:0000256" key="3">
    <source>
        <dbReference type="ARBA" id="ARBA00022840"/>
    </source>
</evidence>
<dbReference type="InterPro" id="IPR017441">
    <property type="entry name" value="Protein_kinase_ATP_BS"/>
</dbReference>
<reference evidence="9" key="1">
    <citation type="journal article" date="2014" name="Nature">
        <title>Elephant shark genome provides unique insights into gnathostome evolution.</title>
        <authorList>
            <consortium name="International Elephant Shark Genome Sequencing Consortium"/>
            <person name="Venkatesh B."/>
            <person name="Lee A.P."/>
            <person name="Ravi V."/>
            <person name="Maurya A.K."/>
            <person name="Lian M.M."/>
            <person name="Swann J.B."/>
            <person name="Ohta Y."/>
            <person name="Flajnik M.F."/>
            <person name="Sutoh Y."/>
            <person name="Kasahara M."/>
            <person name="Hoon S."/>
            <person name="Gangu V."/>
            <person name="Roy S.W."/>
            <person name="Irimia M."/>
            <person name="Korzh V."/>
            <person name="Kondrychyn I."/>
            <person name="Lim Z.W."/>
            <person name="Tay B.H."/>
            <person name="Tohari S."/>
            <person name="Kong K.W."/>
            <person name="Ho S."/>
            <person name="Lorente-Galdos B."/>
            <person name="Quilez J."/>
            <person name="Marques-Bonet T."/>
            <person name="Raney B.J."/>
            <person name="Ingham P.W."/>
            <person name="Tay A."/>
            <person name="Hillier L.W."/>
            <person name="Minx P."/>
            <person name="Boehm T."/>
            <person name="Wilson R.K."/>
            <person name="Brenner S."/>
            <person name="Warren W.C."/>
        </authorList>
    </citation>
    <scope>NUCLEOTIDE SEQUENCE</scope>
    <source>
        <tissue evidence="9">Liver</tissue>
    </source>
</reference>
<dbReference type="PROSITE" id="PS50011">
    <property type="entry name" value="PROTEIN_KINASE_DOM"/>
    <property type="match status" value="1"/>
</dbReference>
<evidence type="ECO:0000259" key="7">
    <source>
        <dbReference type="PROSITE" id="PS50011"/>
    </source>
</evidence>
<evidence type="ECO:0000259" key="8">
    <source>
        <dbReference type="PROSITE" id="PS50835"/>
    </source>
</evidence>
<dbReference type="InterPro" id="IPR000719">
    <property type="entry name" value="Prot_kinase_dom"/>
</dbReference>
<keyword evidence="3 5" id="KW-0067">ATP-binding</keyword>
<dbReference type="GO" id="GO:0005524">
    <property type="term" value="F:ATP binding"/>
    <property type="evidence" value="ECO:0007669"/>
    <property type="project" value="UniProtKB-UniRule"/>
</dbReference>
<dbReference type="Gene3D" id="1.10.510.10">
    <property type="entry name" value="Transferase(Phosphotransferase) domain 1"/>
    <property type="match status" value="1"/>
</dbReference>
<dbReference type="GO" id="GO:0004672">
    <property type="term" value="F:protein kinase activity"/>
    <property type="evidence" value="ECO:0007669"/>
    <property type="project" value="InterPro"/>
</dbReference>
<dbReference type="InterPro" id="IPR036179">
    <property type="entry name" value="Ig-like_dom_sf"/>
</dbReference>
<dbReference type="AlphaFoldDB" id="V9KV84"/>
<dbReference type="InterPro" id="IPR013783">
    <property type="entry name" value="Ig-like_fold"/>
</dbReference>
<accession>V9KV84</accession>
<dbReference type="InterPro" id="IPR008271">
    <property type="entry name" value="Ser/Thr_kinase_AS"/>
</dbReference>
<dbReference type="EMBL" id="JW869658">
    <property type="protein sequence ID" value="AFP02176.1"/>
    <property type="molecule type" value="mRNA"/>
</dbReference>
<dbReference type="GO" id="GO:0003007">
    <property type="term" value="P:heart morphogenesis"/>
    <property type="evidence" value="ECO:0007669"/>
    <property type="project" value="UniProtKB-ARBA"/>
</dbReference>
<dbReference type="PANTHER" id="PTHR47633">
    <property type="entry name" value="IMMUNOGLOBULIN"/>
    <property type="match status" value="1"/>
</dbReference>
<evidence type="ECO:0000256" key="2">
    <source>
        <dbReference type="ARBA" id="ARBA00022741"/>
    </source>
</evidence>
<dbReference type="SUPFAM" id="SSF56112">
    <property type="entry name" value="Protein kinase-like (PK-like)"/>
    <property type="match status" value="1"/>
</dbReference>
<dbReference type="FunFam" id="1.10.510.10:FF:000594">
    <property type="entry name" value="Myosin light chain kinase isoform-III"/>
    <property type="match status" value="1"/>
</dbReference>
<dbReference type="Pfam" id="PF07679">
    <property type="entry name" value="I-set"/>
    <property type="match status" value="1"/>
</dbReference>
<dbReference type="Gene3D" id="3.30.200.20">
    <property type="entry name" value="Phosphorylase Kinase, domain 1"/>
    <property type="match status" value="1"/>
</dbReference>
<dbReference type="PROSITE" id="PS00107">
    <property type="entry name" value="PROTEIN_KINASE_ATP"/>
    <property type="match status" value="1"/>
</dbReference>
<evidence type="ECO:0000256" key="1">
    <source>
        <dbReference type="ARBA" id="ARBA00006692"/>
    </source>
</evidence>
<dbReference type="PROSITE" id="PS50835">
    <property type="entry name" value="IG_LIKE"/>
    <property type="match status" value="1"/>
</dbReference>
<keyword evidence="2 5" id="KW-0547">Nucleotide-binding</keyword>
<dbReference type="Pfam" id="PF00069">
    <property type="entry name" value="Pkinase"/>
    <property type="match status" value="1"/>
</dbReference>
<dbReference type="SMART" id="SM00408">
    <property type="entry name" value="IGc2"/>
    <property type="match status" value="1"/>
</dbReference>
<keyword evidence="9" id="KW-0808">Transferase</keyword>
<evidence type="ECO:0000256" key="4">
    <source>
        <dbReference type="ARBA" id="ARBA00023319"/>
    </source>
</evidence>
<evidence type="ECO:0000313" key="9">
    <source>
        <dbReference type="EMBL" id="AFP02176.1"/>
    </source>
</evidence>
<feature type="non-terminal residue" evidence="9">
    <location>
        <position position="1"/>
    </location>
</feature>